<feature type="non-terminal residue" evidence="2">
    <location>
        <position position="1"/>
    </location>
</feature>
<dbReference type="PANTHER" id="PTHR34512">
    <property type="entry name" value="CELL SURFACE PROTEIN"/>
    <property type="match status" value="1"/>
</dbReference>
<comment type="caution">
    <text evidence="2">The sequence shown here is derived from an EMBL/GenBank/DDBJ whole genome shotgun (WGS) entry which is preliminary data.</text>
</comment>
<dbReference type="AlphaFoldDB" id="X1B8S4"/>
<dbReference type="InterPro" id="IPR015943">
    <property type="entry name" value="WD40/YVTN_repeat-like_dom_sf"/>
</dbReference>
<dbReference type="InterPro" id="IPR018391">
    <property type="entry name" value="PQQ_b-propeller_rpt"/>
</dbReference>
<dbReference type="SUPFAM" id="SSF50998">
    <property type="entry name" value="Quinoprotein alcohol dehydrogenase-like"/>
    <property type="match status" value="1"/>
</dbReference>
<reference evidence="2" key="1">
    <citation type="journal article" date="2014" name="Front. Microbiol.">
        <title>High frequency of phylogenetically diverse reductive dehalogenase-homologous genes in deep subseafloor sedimentary metagenomes.</title>
        <authorList>
            <person name="Kawai M."/>
            <person name="Futagami T."/>
            <person name="Toyoda A."/>
            <person name="Takaki Y."/>
            <person name="Nishi S."/>
            <person name="Hori S."/>
            <person name="Arai W."/>
            <person name="Tsubouchi T."/>
            <person name="Morono Y."/>
            <person name="Uchiyama I."/>
            <person name="Ito T."/>
            <person name="Fujiyama A."/>
            <person name="Inagaki F."/>
            <person name="Takami H."/>
        </authorList>
    </citation>
    <scope>NUCLEOTIDE SEQUENCE</scope>
    <source>
        <strain evidence="2">Expedition CK06-06</strain>
    </source>
</reference>
<dbReference type="EMBL" id="BART01024718">
    <property type="protein sequence ID" value="GAG92184.1"/>
    <property type="molecule type" value="Genomic_DNA"/>
</dbReference>
<evidence type="ECO:0000259" key="1">
    <source>
        <dbReference type="Pfam" id="PF13360"/>
    </source>
</evidence>
<accession>X1B8S4</accession>
<organism evidence="2">
    <name type="scientific">marine sediment metagenome</name>
    <dbReference type="NCBI Taxonomy" id="412755"/>
    <lineage>
        <taxon>unclassified sequences</taxon>
        <taxon>metagenomes</taxon>
        <taxon>ecological metagenomes</taxon>
    </lineage>
</organism>
<dbReference type="PANTHER" id="PTHR34512:SF30">
    <property type="entry name" value="OUTER MEMBRANE PROTEIN ASSEMBLY FACTOR BAMB"/>
    <property type="match status" value="1"/>
</dbReference>
<name>X1B8S4_9ZZZZ</name>
<dbReference type="Gene3D" id="2.130.10.10">
    <property type="entry name" value="YVTN repeat-like/Quinoprotein amine dehydrogenase"/>
    <property type="match status" value="1"/>
</dbReference>
<gene>
    <name evidence="2" type="ORF">S01H4_44562</name>
</gene>
<proteinExistence type="predicted"/>
<dbReference type="InterPro" id="IPR011047">
    <property type="entry name" value="Quinoprotein_ADH-like_sf"/>
</dbReference>
<dbReference type="InterPro" id="IPR002372">
    <property type="entry name" value="PQQ_rpt_dom"/>
</dbReference>
<sequence length="263" mass="28487">WKRDDFVEMKIRFSFGEGSSPTIAEDKIIVPWDHQGDSYLLALNKLTGETIWKTPRDEPSCWGTPLVVEHGSTKQVVMQGQNFARSYDLETGTELWRCAGQTFRPVATPVSENGLVIVGSGFRGAFMGAFQLDGTGDIEGTTSVSWTVDRDTPDIASPLLSGGRLYFYKGKTGILSCLDAKTGEPHYSAQRISGIRTTYASPVAAGGNVYLTDRDGTIVVIKDSEELNIVSTNSLGEGVDATPAPVGNQLFVRGAQHLFCIAK</sequence>
<feature type="domain" description="Pyrrolo-quinoline quinone repeat" evidence="1">
    <location>
        <begin position="15"/>
        <end position="221"/>
    </location>
</feature>
<evidence type="ECO:0000313" key="2">
    <source>
        <dbReference type="EMBL" id="GAG92184.1"/>
    </source>
</evidence>
<protein>
    <recommendedName>
        <fullName evidence="1">Pyrrolo-quinoline quinone repeat domain-containing protein</fullName>
    </recommendedName>
</protein>
<dbReference type="SMART" id="SM00564">
    <property type="entry name" value="PQQ"/>
    <property type="match status" value="2"/>
</dbReference>
<dbReference type="Pfam" id="PF13360">
    <property type="entry name" value="PQQ_2"/>
    <property type="match status" value="1"/>
</dbReference>